<dbReference type="EMBL" id="JAXIOK010000011">
    <property type="protein sequence ID" value="KAK4760108.1"/>
    <property type="molecule type" value="Genomic_DNA"/>
</dbReference>
<feature type="compositionally biased region" description="Basic and acidic residues" evidence="1">
    <location>
        <begin position="1205"/>
        <end position="1221"/>
    </location>
</feature>
<reference evidence="2 3" key="1">
    <citation type="journal article" date="2023" name="Hortic Res">
        <title>Pangenome of water caltrop reveals structural variations and asymmetric subgenome divergence after allopolyploidization.</title>
        <authorList>
            <person name="Zhang X."/>
            <person name="Chen Y."/>
            <person name="Wang L."/>
            <person name="Yuan Y."/>
            <person name="Fang M."/>
            <person name="Shi L."/>
            <person name="Lu R."/>
            <person name="Comes H.P."/>
            <person name="Ma Y."/>
            <person name="Chen Y."/>
            <person name="Huang G."/>
            <person name="Zhou Y."/>
            <person name="Zheng Z."/>
            <person name="Qiu Y."/>
        </authorList>
    </citation>
    <scope>NUCLEOTIDE SEQUENCE [LARGE SCALE GENOMIC DNA]</scope>
    <source>
        <tissue evidence="2">Roots</tissue>
    </source>
</reference>
<evidence type="ECO:0000313" key="2">
    <source>
        <dbReference type="EMBL" id="KAK4760108.1"/>
    </source>
</evidence>
<keyword evidence="3" id="KW-1185">Reference proteome</keyword>
<feature type="region of interest" description="Disordered" evidence="1">
    <location>
        <begin position="758"/>
        <end position="777"/>
    </location>
</feature>
<dbReference type="PANTHER" id="PTHR35504">
    <property type="entry name" value="PROTEIN EMBRYONIC FLOWER 1"/>
    <property type="match status" value="1"/>
</dbReference>
<feature type="compositionally biased region" description="Polar residues" evidence="1">
    <location>
        <begin position="410"/>
        <end position="419"/>
    </location>
</feature>
<name>A0AAN7K278_9MYRT</name>
<gene>
    <name evidence="2" type="ORF">SAY87_023239</name>
</gene>
<dbReference type="AlphaFoldDB" id="A0AAN7K278"/>
<feature type="region of interest" description="Disordered" evidence="1">
    <location>
        <begin position="1"/>
        <end position="22"/>
    </location>
</feature>
<feature type="region of interest" description="Disordered" evidence="1">
    <location>
        <begin position="410"/>
        <end position="442"/>
    </location>
</feature>
<feature type="region of interest" description="Disordered" evidence="1">
    <location>
        <begin position="1198"/>
        <end position="1221"/>
    </location>
</feature>
<dbReference type="Proteomes" id="UP001345219">
    <property type="component" value="Chromosome 17"/>
</dbReference>
<sequence length="1221" mass="135100">MENGLNKTDLHCPQSSSGPTLKPGRAFVQIDSISIDLTRINSKKEKTPNCEHFSIRKYVSDRRQKENKAYCLFGSDKKSASAELEPKFSLPPIVVPKFCWWQCRNCLERVSEKLNGKPMLINSLNVECNSDGPSCSHIALTGSETLVLVSEFKQILSLDNSAEKGVADADLLVQVTTDESHTLPCSDQKEETDGRSYSTTKVFRNGLEDDGYLELPGPTTNTAEAIETQGQDREAGHAGALQSVPDKLKATGVVNFPEQLERKALNDYHKETEAMRSAETPLVATESSDSEEANPGHRSLDKPGGLRHRKVRKFRLLSDLLGQNGNLNVDGISNERSPLSSMSDKSEELGARVAHNARKMKRNFHPEDDYRVLVPKNKATEIESSPGAAEENPKATARTVRGDAYAVTSRRNFMKSRQTSGREDESSGLVTKKGRKRKNEVESAPHIFKEAVAVPEKGNTFCLSGSAGTLNSKLNNHIDRGSLRIVTDKKNKKSQGNLDEPRTELTVGFSPVSYDHSSLMATRMGSSFPLVKIDRNPCICQEKSETPEKGGARKVQIHQKGSNMPKEDSVGEIKFELVQSRPEAMLLPYGDDAVKRGSSLSSCSSQTGVNLALSPDYGTAMPCKEVAQEEGQVRKKNTLSSHVEPNVFSRNRLDGFFKKAVHHNLKSKELSHGIPFSDQKPHFANEYEDMGPFLMPQKETPSVPSRGEITGEQSTAMKNQTSKVSNKACTQETCSDDIPMEIVELMAKIQYENSLQDGIKDQTRKSPSYQNPRLCREDKNGDLSFLQKEGSTVDQVLPKYGKKLKNSKQRAVDVKYSAHINLNHPVRTQFEQNQNHHPFKGHNIVFSQYPEQPSKSRRNEDTVGNKLKRSSGAVGGLLACNTYHIAGPSEEPFRLWSSSTIPIAHAPQKNVPQNHIFQSSDMMPPGFKFGKKFEEPKRDFFVENSSMENPYTRWPNGVKVQNLLGSSEICSKEKISALHLLSLMDAHTCQNVNGTTIHSKQSSSITYGNPPKQLDFGAYKTSDILGHPSSKHPTLNFLASGKYDQHLSAVATSGSNIRNGVTGQLPLKVREKGKKKCSGLAGRMGDHGSQKYVSPACVSVLNQQPNEFIGLSTSAVFPPKCHSMDKSEENLRSTAGSVWPLRQSSDMMGICTVNRNPAEFSIPEVGNMYTIRGSDLKIGKRARAKELSITTTIDLDRPKRGRKKITAENRHQAENEHHQSL</sequence>
<accession>A0AAN7K278</accession>
<feature type="region of interest" description="Disordered" evidence="1">
    <location>
        <begin position="848"/>
        <end position="868"/>
    </location>
</feature>
<evidence type="ECO:0008006" key="4">
    <source>
        <dbReference type="Google" id="ProtNLM"/>
    </source>
</evidence>
<organism evidence="2 3">
    <name type="scientific">Trapa incisa</name>
    <dbReference type="NCBI Taxonomy" id="236973"/>
    <lineage>
        <taxon>Eukaryota</taxon>
        <taxon>Viridiplantae</taxon>
        <taxon>Streptophyta</taxon>
        <taxon>Embryophyta</taxon>
        <taxon>Tracheophyta</taxon>
        <taxon>Spermatophyta</taxon>
        <taxon>Magnoliopsida</taxon>
        <taxon>eudicotyledons</taxon>
        <taxon>Gunneridae</taxon>
        <taxon>Pentapetalae</taxon>
        <taxon>rosids</taxon>
        <taxon>malvids</taxon>
        <taxon>Myrtales</taxon>
        <taxon>Lythraceae</taxon>
        <taxon>Trapa</taxon>
    </lineage>
</organism>
<dbReference type="PANTHER" id="PTHR35504:SF1">
    <property type="entry name" value="PROTEIN EMBRYONIC FLOWER 1"/>
    <property type="match status" value="1"/>
</dbReference>
<evidence type="ECO:0000313" key="3">
    <source>
        <dbReference type="Proteomes" id="UP001345219"/>
    </source>
</evidence>
<feature type="region of interest" description="Disordered" evidence="1">
    <location>
        <begin position="273"/>
        <end position="307"/>
    </location>
</feature>
<dbReference type="GO" id="GO:0009910">
    <property type="term" value="P:negative regulation of flower development"/>
    <property type="evidence" value="ECO:0007669"/>
    <property type="project" value="InterPro"/>
</dbReference>
<evidence type="ECO:0000256" key="1">
    <source>
        <dbReference type="SAM" id="MobiDB-lite"/>
    </source>
</evidence>
<dbReference type="InterPro" id="IPR034583">
    <property type="entry name" value="EMF1"/>
</dbReference>
<dbReference type="GO" id="GO:0048367">
    <property type="term" value="P:shoot system development"/>
    <property type="evidence" value="ECO:0007669"/>
    <property type="project" value="InterPro"/>
</dbReference>
<dbReference type="GO" id="GO:0045892">
    <property type="term" value="P:negative regulation of DNA-templated transcription"/>
    <property type="evidence" value="ECO:0007669"/>
    <property type="project" value="InterPro"/>
</dbReference>
<protein>
    <recommendedName>
        <fullName evidence="4">Protein EMBRYONIC FLOWER 1</fullName>
    </recommendedName>
</protein>
<comment type="caution">
    <text evidence="2">The sequence shown here is derived from an EMBL/GenBank/DDBJ whole genome shotgun (WGS) entry which is preliminary data.</text>
</comment>
<proteinExistence type="predicted"/>